<gene>
    <name evidence="1" type="ORF">ERS450000_05949</name>
</gene>
<sequence>MCGLVQHKGAPAVARHWINQHGCNDFLACDTCLNRLMAKLRFWLGNGWELECVHCGTVARAIDDMITVRPL</sequence>
<organism evidence="1 2">
    <name type="scientific">Nocardia farcinica</name>
    <dbReference type="NCBI Taxonomy" id="37329"/>
    <lineage>
        <taxon>Bacteria</taxon>
        <taxon>Bacillati</taxon>
        <taxon>Actinomycetota</taxon>
        <taxon>Actinomycetes</taxon>
        <taxon>Mycobacteriales</taxon>
        <taxon>Nocardiaceae</taxon>
        <taxon>Nocardia</taxon>
    </lineage>
</organism>
<proteinExistence type="predicted"/>
<accession>A0A0H5PP92</accession>
<keyword evidence="1" id="KW-0614">Plasmid</keyword>
<name>A0A0H5PP92_NOCFR</name>
<dbReference type="KEGG" id="nfr:ERS450000_05949"/>
<dbReference type="AlphaFoldDB" id="A0A0H5PP92"/>
<protein>
    <submittedName>
        <fullName evidence="1">Uncharacterized protein</fullName>
    </submittedName>
</protein>
<evidence type="ECO:0000313" key="1">
    <source>
        <dbReference type="EMBL" id="CRY84276.1"/>
    </source>
</evidence>
<evidence type="ECO:0000313" key="2">
    <source>
        <dbReference type="Proteomes" id="UP000057820"/>
    </source>
</evidence>
<geneLocation type="plasmid" evidence="1">
    <name>2</name>
</geneLocation>
<dbReference type="EMBL" id="LN868939">
    <property type="protein sequence ID" value="CRY84276.1"/>
    <property type="molecule type" value="Genomic_DNA"/>
</dbReference>
<reference evidence="2" key="1">
    <citation type="submission" date="2015-03" db="EMBL/GenBank/DDBJ databases">
        <authorList>
            <consortium name="Pathogen Informatics"/>
        </authorList>
    </citation>
    <scope>NUCLEOTIDE SEQUENCE [LARGE SCALE GENOMIC DNA]</scope>
    <source>
        <strain evidence="2">NCTC11134</strain>
        <plasmid evidence="2">2</plasmid>
    </source>
</reference>
<dbReference type="Proteomes" id="UP000057820">
    <property type="component" value="Plasmid 2"/>
</dbReference>